<gene>
    <name evidence="1" type="ORF">SAMN05192563_104338</name>
</gene>
<protein>
    <submittedName>
        <fullName evidence="1">Putative transposase</fullName>
    </submittedName>
</protein>
<dbReference type="Proteomes" id="UP000198844">
    <property type="component" value="Unassembled WGS sequence"/>
</dbReference>
<name>A0A1I7EPR6_9BURK</name>
<reference evidence="1 2" key="1">
    <citation type="submission" date="2016-10" db="EMBL/GenBank/DDBJ databases">
        <authorList>
            <person name="de Groot N.N."/>
        </authorList>
    </citation>
    <scope>NUCLEOTIDE SEQUENCE [LARGE SCALE GENOMIC DNA]</scope>
    <source>
        <strain evidence="1 2">LMG 27731</strain>
    </source>
</reference>
<dbReference type="EMBL" id="FPBH01000043">
    <property type="protein sequence ID" value="SFU25903.1"/>
    <property type="molecule type" value="Genomic_DNA"/>
</dbReference>
<dbReference type="RefSeq" id="WP_167378530.1">
    <property type="nucleotide sequence ID" value="NZ_FPBH01000043.1"/>
</dbReference>
<evidence type="ECO:0000313" key="2">
    <source>
        <dbReference type="Proteomes" id="UP000198844"/>
    </source>
</evidence>
<sequence length="57" mass="6192">MKAYESGGEARNPIANFLAWCNQQLSHSSLSDKTQDEAYFAMLPSIKAAALTAERSA</sequence>
<dbReference type="AlphaFoldDB" id="A0A1I7EPR6"/>
<evidence type="ECO:0000313" key="1">
    <source>
        <dbReference type="EMBL" id="SFU25903.1"/>
    </source>
</evidence>
<accession>A0A1I7EPR6</accession>
<organism evidence="1 2">
    <name type="scientific">Paraburkholderia aspalathi</name>
    <dbReference type="NCBI Taxonomy" id="1324617"/>
    <lineage>
        <taxon>Bacteria</taxon>
        <taxon>Pseudomonadati</taxon>
        <taxon>Pseudomonadota</taxon>
        <taxon>Betaproteobacteria</taxon>
        <taxon>Burkholderiales</taxon>
        <taxon>Burkholderiaceae</taxon>
        <taxon>Paraburkholderia</taxon>
    </lineage>
</organism>
<proteinExistence type="predicted"/>